<dbReference type="PANTHER" id="PTHR46366:SF1">
    <property type="entry name" value="PDZ DOMAIN-CONTAINING PROTEIN C1685.05"/>
    <property type="match status" value="1"/>
</dbReference>
<feature type="non-terminal residue" evidence="5">
    <location>
        <position position="392"/>
    </location>
</feature>
<dbReference type="EMBL" id="AUZZ01000362">
    <property type="protein sequence ID" value="EQD68376.1"/>
    <property type="molecule type" value="Genomic_DNA"/>
</dbReference>
<comment type="function">
    <text evidence="1">Nuclear serine protease which mediates apoptosis.</text>
</comment>
<reference evidence="5" key="1">
    <citation type="submission" date="2013-08" db="EMBL/GenBank/DDBJ databases">
        <authorList>
            <person name="Mendez C."/>
            <person name="Richter M."/>
            <person name="Ferrer M."/>
            <person name="Sanchez J."/>
        </authorList>
    </citation>
    <scope>NUCLEOTIDE SEQUENCE</scope>
</reference>
<accession>T1B639</accession>
<name>T1B639_9ZZZZ</name>
<protein>
    <recommendedName>
        <fullName evidence="2">Pro-apoptotic serine protease NMA111</fullName>
    </recommendedName>
    <alternativeName>
        <fullName evidence="3">Pro-apoptotic serine protease nma111</fullName>
    </alternativeName>
</protein>
<gene>
    <name evidence="5" type="ORF">B2A_00467</name>
</gene>
<sequence>HVVTPGPVTATATFLDREQVPIHPIYYDPVHDFGFYRYNPKLLRYIHPRSLPLDPAGARVGREIRVIGNNAGEQLSILAGTLARLHRAAPFYGFGNYNDFNTFYLQAASDTSGGSSGSPVIDIRGRVVALNAGGAQNSASSFYLPLWAVKRALKLIEAGRPVVRGTLYTVFHYTPFYKLQRLGLPAALEAAVRKVFPQRTGMLVVSTVLPGSPSARALQPGDILVRVNGHYVTTFWPLERILDHSVGRQIRLQVERGGRLIAVTLPVGDLNAHTPKSYVQFGDAVVNTLSYEMALQLNVPPRGVWVASPGFVFGAVGIPRGAVIHRIDSWPIDTLQDFRRALAHLADGQYATVRFTVAADPNTTHLAFFRMDRRWFPAQYCVRDDKLGVWPC</sequence>
<dbReference type="InterPro" id="IPR025926">
    <property type="entry name" value="PDZ-like_dom"/>
</dbReference>
<dbReference type="SUPFAM" id="SSF50494">
    <property type="entry name" value="Trypsin-like serine proteases"/>
    <property type="match status" value="1"/>
</dbReference>
<dbReference type="InterPro" id="IPR036034">
    <property type="entry name" value="PDZ_sf"/>
</dbReference>
<dbReference type="AlphaFoldDB" id="T1B639"/>
<dbReference type="PANTHER" id="PTHR46366">
    <property type="entry name" value="PRO-APOPTOTIC SERINE PROTEASE NMA111"/>
    <property type="match status" value="1"/>
</dbReference>
<dbReference type="PROSITE" id="PS50106">
    <property type="entry name" value="PDZ"/>
    <property type="match status" value="1"/>
</dbReference>
<keyword evidence="5" id="KW-0378">Hydrolase</keyword>
<dbReference type="GO" id="GO:0004252">
    <property type="term" value="F:serine-type endopeptidase activity"/>
    <property type="evidence" value="ECO:0007669"/>
    <property type="project" value="InterPro"/>
</dbReference>
<reference evidence="5" key="2">
    <citation type="journal article" date="2014" name="ISME J.">
        <title>Microbial stratification in low pH oxic and suboxic macroscopic growths along an acid mine drainage.</title>
        <authorList>
            <person name="Mendez-Garcia C."/>
            <person name="Mesa V."/>
            <person name="Sprenger R.R."/>
            <person name="Richter M."/>
            <person name="Diez M.S."/>
            <person name="Solano J."/>
            <person name="Bargiela R."/>
            <person name="Golyshina O.V."/>
            <person name="Manteca A."/>
            <person name="Ramos J.L."/>
            <person name="Gallego J.R."/>
            <person name="Llorente I."/>
            <person name="Martins Dos Santos V.A."/>
            <person name="Jensen O.N."/>
            <person name="Pelaez A.I."/>
            <person name="Sanchez J."/>
            <person name="Ferrer M."/>
        </authorList>
    </citation>
    <scope>NUCLEOTIDE SEQUENCE</scope>
</reference>
<dbReference type="CDD" id="cd06786">
    <property type="entry name" value="cpPDZ1_ScNma111-like"/>
    <property type="match status" value="1"/>
</dbReference>
<dbReference type="SMART" id="SM00228">
    <property type="entry name" value="PDZ"/>
    <property type="match status" value="1"/>
</dbReference>
<evidence type="ECO:0000256" key="1">
    <source>
        <dbReference type="ARBA" id="ARBA00002558"/>
    </source>
</evidence>
<organism evidence="5">
    <name type="scientific">mine drainage metagenome</name>
    <dbReference type="NCBI Taxonomy" id="410659"/>
    <lineage>
        <taxon>unclassified sequences</taxon>
        <taxon>metagenomes</taxon>
        <taxon>ecological metagenomes</taxon>
    </lineage>
</organism>
<dbReference type="GO" id="GO:0006508">
    <property type="term" value="P:proteolysis"/>
    <property type="evidence" value="ECO:0007669"/>
    <property type="project" value="UniProtKB-KW"/>
</dbReference>
<evidence type="ECO:0000256" key="3">
    <source>
        <dbReference type="ARBA" id="ARBA00021524"/>
    </source>
</evidence>
<keyword evidence="5" id="KW-0645">Protease</keyword>
<dbReference type="InterPro" id="IPR001940">
    <property type="entry name" value="Peptidase_S1C"/>
</dbReference>
<dbReference type="SUPFAM" id="SSF50156">
    <property type="entry name" value="PDZ domain-like"/>
    <property type="match status" value="1"/>
</dbReference>
<dbReference type="Pfam" id="PF17820">
    <property type="entry name" value="PDZ_6"/>
    <property type="match status" value="1"/>
</dbReference>
<dbReference type="InterPro" id="IPR001478">
    <property type="entry name" value="PDZ"/>
</dbReference>
<evidence type="ECO:0000259" key="4">
    <source>
        <dbReference type="PROSITE" id="PS50106"/>
    </source>
</evidence>
<dbReference type="InterPro" id="IPR041489">
    <property type="entry name" value="PDZ_6"/>
</dbReference>
<feature type="domain" description="PDZ" evidence="4">
    <location>
        <begin position="203"/>
        <end position="229"/>
    </location>
</feature>
<dbReference type="PRINTS" id="PR00834">
    <property type="entry name" value="PROTEASES2C"/>
</dbReference>
<comment type="caution">
    <text evidence="5">The sequence shown here is derived from an EMBL/GenBank/DDBJ whole genome shotgun (WGS) entry which is preliminary data.</text>
</comment>
<dbReference type="Pfam" id="PF12812">
    <property type="entry name" value="PDZ_1"/>
    <property type="match status" value="1"/>
</dbReference>
<evidence type="ECO:0000313" key="5">
    <source>
        <dbReference type="EMBL" id="EQD68376.1"/>
    </source>
</evidence>
<dbReference type="Gene3D" id="2.40.10.120">
    <property type="match status" value="1"/>
</dbReference>
<proteinExistence type="predicted"/>
<dbReference type="Gene3D" id="2.30.42.10">
    <property type="match status" value="1"/>
</dbReference>
<dbReference type="InterPro" id="IPR009003">
    <property type="entry name" value="Peptidase_S1_PA"/>
</dbReference>
<dbReference type="Pfam" id="PF13365">
    <property type="entry name" value="Trypsin_2"/>
    <property type="match status" value="1"/>
</dbReference>
<feature type="non-terminal residue" evidence="5">
    <location>
        <position position="1"/>
    </location>
</feature>
<evidence type="ECO:0000256" key="2">
    <source>
        <dbReference type="ARBA" id="ARBA00020338"/>
    </source>
</evidence>